<dbReference type="PANTHER" id="PTHR38340">
    <property type="entry name" value="S-LAYER PROTEIN"/>
    <property type="match status" value="1"/>
</dbReference>
<dbReference type="InterPro" id="IPR001343">
    <property type="entry name" value="Hemolysn_Ca-bd"/>
</dbReference>
<evidence type="ECO:0000313" key="4">
    <source>
        <dbReference type="EMBL" id="RWY40452.1"/>
    </source>
</evidence>
<dbReference type="OrthoDB" id="6305173at2"/>
<dbReference type="Pfam" id="PF00353">
    <property type="entry name" value="HemolysinCabind"/>
    <property type="match status" value="2"/>
</dbReference>
<organism evidence="4 5">
    <name type="scientific">Falsigemmobacter intermedius</name>
    <dbReference type="NCBI Taxonomy" id="1553448"/>
    <lineage>
        <taxon>Bacteria</taxon>
        <taxon>Pseudomonadati</taxon>
        <taxon>Pseudomonadota</taxon>
        <taxon>Alphaproteobacteria</taxon>
        <taxon>Rhodobacterales</taxon>
        <taxon>Paracoccaceae</taxon>
        <taxon>Falsigemmobacter</taxon>
    </lineage>
</organism>
<feature type="compositionally biased region" description="Basic and acidic residues" evidence="3">
    <location>
        <begin position="101"/>
        <end position="120"/>
    </location>
</feature>
<comment type="subcellular location">
    <subcellularLocation>
        <location evidence="1">Secreted</location>
    </subcellularLocation>
</comment>
<name>A0A3S3V264_9RHOB</name>
<sequence>MRNRQTIAFETLDRLAHGGAGHAKSLAQSGLLQVGQTFDPQAGAAHITFNGTDFSGPVLTLQGFDPNVDPPLTTAETSVLARDGVVSGTAEDDLIDADYTGDPHGDRIDDPDRHLPDRATNDDLIEAGEGQDSIFAGAGQDSLYGGSGDDLLDGGAGNDLLYGGTGKDTLQGGAGADTLYGGEGSDIFIASAGDLVADFQTTPGESDFIDLSQYYNEETLRSYNEASPSAPYATPPCLAARGTGGRCSARGGRAAPYL</sequence>
<dbReference type="Proteomes" id="UP000287168">
    <property type="component" value="Unassembled WGS sequence"/>
</dbReference>
<evidence type="ECO:0000256" key="2">
    <source>
        <dbReference type="ARBA" id="ARBA00022525"/>
    </source>
</evidence>
<feature type="region of interest" description="Disordered" evidence="3">
    <location>
        <begin position="91"/>
        <end position="120"/>
    </location>
</feature>
<dbReference type="Gene3D" id="2.150.10.10">
    <property type="entry name" value="Serralysin-like metalloprotease, C-terminal"/>
    <property type="match status" value="1"/>
</dbReference>
<dbReference type="PROSITE" id="PS00330">
    <property type="entry name" value="HEMOLYSIN_CALCIUM"/>
    <property type="match status" value="4"/>
</dbReference>
<evidence type="ECO:0000313" key="5">
    <source>
        <dbReference type="Proteomes" id="UP000287168"/>
    </source>
</evidence>
<comment type="caution">
    <text evidence="4">The sequence shown here is derived from an EMBL/GenBank/DDBJ whole genome shotgun (WGS) entry which is preliminary data.</text>
</comment>
<accession>A0A3S3V264</accession>
<dbReference type="GO" id="GO:0005509">
    <property type="term" value="F:calcium ion binding"/>
    <property type="evidence" value="ECO:0007669"/>
    <property type="project" value="InterPro"/>
</dbReference>
<reference evidence="4 5" key="1">
    <citation type="journal article" date="2015" name="Int. J. Syst. Evol. Microbiol.">
        <title>Gemmobacter intermedius sp. nov., isolated from a white stork (Ciconia ciconia).</title>
        <authorList>
            <person name="Kampfer P."/>
            <person name="Jerzak L."/>
            <person name="Wilharm G."/>
            <person name="Golke J."/>
            <person name="Busse H.J."/>
            <person name="Glaeser S.P."/>
        </authorList>
    </citation>
    <scope>NUCLEOTIDE SEQUENCE [LARGE SCALE GENOMIC DNA]</scope>
    <source>
        <strain evidence="4 5">119/4</strain>
    </source>
</reference>
<dbReference type="AlphaFoldDB" id="A0A3S3V264"/>
<gene>
    <name evidence="4" type="ORF">EP867_12155</name>
</gene>
<dbReference type="InterPro" id="IPR050557">
    <property type="entry name" value="RTX_toxin/Mannuronan_C5-epim"/>
</dbReference>
<keyword evidence="5" id="KW-1185">Reference proteome</keyword>
<proteinExistence type="predicted"/>
<keyword evidence="2" id="KW-0964">Secreted</keyword>
<dbReference type="SUPFAM" id="SSF51120">
    <property type="entry name" value="beta-Roll"/>
    <property type="match status" value="1"/>
</dbReference>
<dbReference type="GO" id="GO:0005576">
    <property type="term" value="C:extracellular region"/>
    <property type="evidence" value="ECO:0007669"/>
    <property type="project" value="UniProtKB-SubCell"/>
</dbReference>
<dbReference type="PANTHER" id="PTHR38340:SF1">
    <property type="entry name" value="S-LAYER PROTEIN"/>
    <property type="match status" value="1"/>
</dbReference>
<dbReference type="EMBL" id="SBLC01000016">
    <property type="protein sequence ID" value="RWY40452.1"/>
    <property type="molecule type" value="Genomic_DNA"/>
</dbReference>
<evidence type="ECO:0000256" key="3">
    <source>
        <dbReference type="SAM" id="MobiDB-lite"/>
    </source>
</evidence>
<dbReference type="PRINTS" id="PR00313">
    <property type="entry name" value="CABNDNGRPT"/>
</dbReference>
<dbReference type="InterPro" id="IPR018511">
    <property type="entry name" value="Hemolysin-typ_Ca-bd_CS"/>
</dbReference>
<protein>
    <submittedName>
        <fullName evidence="4">Calcium-binding protein</fullName>
    </submittedName>
</protein>
<dbReference type="InterPro" id="IPR011049">
    <property type="entry name" value="Serralysin-like_metalloprot_C"/>
</dbReference>
<evidence type="ECO:0000256" key="1">
    <source>
        <dbReference type="ARBA" id="ARBA00004613"/>
    </source>
</evidence>